<dbReference type="RefSeq" id="XP_028481274.1">
    <property type="nucleotide sequence ID" value="XM_028631627.1"/>
</dbReference>
<comment type="cofactor">
    <cofactor evidence="1">
        <name>Mg(2+)</name>
        <dbReference type="ChEBI" id="CHEBI:18420"/>
    </cofactor>
</comment>
<name>A0A443HIM3_BYSSP</name>
<comment type="caution">
    <text evidence="2">The sequence shown here is derived from an EMBL/GenBank/DDBJ whole genome shotgun (WGS) entry which is preliminary data.</text>
</comment>
<keyword evidence="3" id="KW-1185">Reference proteome</keyword>
<feature type="binding site" evidence="1">
    <location>
        <position position="123"/>
    </location>
    <ligand>
        <name>substrate</name>
    </ligand>
</feature>
<dbReference type="Gene3D" id="3.50.30.40">
    <property type="entry name" value="Ribonuclease E inhibitor RraA/RraA-like"/>
    <property type="match status" value="1"/>
</dbReference>
<feature type="binding site" evidence="1">
    <location>
        <begin position="101"/>
        <end position="104"/>
    </location>
    <ligand>
        <name>substrate</name>
    </ligand>
</feature>
<dbReference type="GeneID" id="39600904"/>
<dbReference type="InterPro" id="IPR036704">
    <property type="entry name" value="RraA/RraA-like_sf"/>
</dbReference>
<dbReference type="InterPro" id="IPR005493">
    <property type="entry name" value="RraA/RraA-like"/>
</dbReference>
<dbReference type="CDD" id="cd16841">
    <property type="entry name" value="RraA_family"/>
    <property type="match status" value="1"/>
</dbReference>
<evidence type="ECO:0000313" key="3">
    <source>
        <dbReference type="Proteomes" id="UP000283841"/>
    </source>
</evidence>
<dbReference type="GO" id="GO:0008168">
    <property type="term" value="F:methyltransferase activity"/>
    <property type="evidence" value="ECO:0007669"/>
    <property type="project" value="UniProtKB-KW"/>
</dbReference>
<proteinExistence type="predicted"/>
<dbReference type="GO" id="GO:0047443">
    <property type="term" value="F:4-hydroxy-4-methyl-2-oxoglutarate aldolase activity"/>
    <property type="evidence" value="ECO:0007669"/>
    <property type="project" value="TreeGrafter"/>
</dbReference>
<sequence>MAGKASPAVLRALGRFASCDVGDALLRLKVPHGGYLSGLKMYSPEYMSGSSKIFGPAYTVRMVHASDKTSPTPPGHFADSIPSGSVVFISQPKGVISACWGGLMTTRAKYLGASGVVIDGRFRDINEHREMGMGLFARGVGVLGSNGFTRSSELNVPVEYEIEELSGIEGQGKVVVSVNPGDIILGDADGVVAIPPEKAEECLKLCEERFEIDAETKRCLDNGEPMGPTIKKLRK</sequence>
<protein>
    <submittedName>
        <fullName evidence="2">Ribonuclease E inhibitor RraA/Dimethylmenaquinone methyltransferase</fullName>
    </submittedName>
</protein>
<gene>
    <name evidence="2" type="ORF">C8Q69DRAFT_481889</name>
</gene>
<keyword evidence="1" id="KW-0460">Magnesium</keyword>
<dbReference type="Pfam" id="PF03737">
    <property type="entry name" value="RraA-like"/>
    <property type="match status" value="1"/>
</dbReference>
<keyword evidence="2" id="KW-0808">Transferase</keyword>
<dbReference type="SUPFAM" id="SSF89562">
    <property type="entry name" value="RraA-like"/>
    <property type="match status" value="1"/>
</dbReference>
<organism evidence="2 3">
    <name type="scientific">Byssochlamys spectabilis</name>
    <name type="common">Paecilomyces variotii</name>
    <dbReference type="NCBI Taxonomy" id="264951"/>
    <lineage>
        <taxon>Eukaryota</taxon>
        <taxon>Fungi</taxon>
        <taxon>Dikarya</taxon>
        <taxon>Ascomycota</taxon>
        <taxon>Pezizomycotina</taxon>
        <taxon>Eurotiomycetes</taxon>
        <taxon>Eurotiomycetidae</taxon>
        <taxon>Eurotiales</taxon>
        <taxon>Thermoascaceae</taxon>
        <taxon>Paecilomyces</taxon>
    </lineage>
</organism>
<dbReference type="Proteomes" id="UP000283841">
    <property type="component" value="Unassembled WGS sequence"/>
</dbReference>
<dbReference type="VEuPathDB" id="FungiDB:C8Q69DRAFT_481889"/>
<dbReference type="GO" id="GO:0046872">
    <property type="term" value="F:metal ion binding"/>
    <property type="evidence" value="ECO:0007669"/>
    <property type="project" value="UniProtKB-KW"/>
</dbReference>
<dbReference type="STRING" id="264951.A0A443HIM3"/>
<reference evidence="2 3" key="1">
    <citation type="journal article" date="2018" name="Front. Microbiol.">
        <title>Genomic and genetic insights into a cosmopolitan fungus, Paecilomyces variotii (Eurotiales).</title>
        <authorList>
            <person name="Urquhart A.S."/>
            <person name="Mondo S.J."/>
            <person name="Makela M.R."/>
            <person name="Hane J.K."/>
            <person name="Wiebenga A."/>
            <person name="He G."/>
            <person name="Mihaltcheva S."/>
            <person name="Pangilinan J."/>
            <person name="Lipzen A."/>
            <person name="Barry K."/>
            <person name="de Vries R.P."/>
            <person name="Grigoriev I.V."/>
            <person name="Idnurm A."/>
        </authorList>
    </citation>
    <scope>NUCLEOTIDE SEQUENCE [LARGE SCALE GENOMIC DNA]</scope>
    <source>
        <strain evidence="2 3">CBS 101075</strain>
    </source>
</reference>
<evidence type="ECO:0000256" key="1">
    <source>
        <dbReference type="PIRSR" id="PIRSR605493-1"/>
    </source>
</evidence>
<keyword evidence="1" id="KW-0479">Metal-binding</keyword>
<dbReference type="PANTHER" id="PTHR33254">
    <property type="entry name" value="4-HYDROXY-4-METHYL-2-OXOGLUTARATE ALDOLASE 3-RELATED"/>
    <property type="match status" value="1"/>
</dbReference>
<keyword evidence="2" id="KW-0489">Methyltransferase</keyword>
<accession>A0A443HIM3</accession>
<dbReference type="AlphaFoldDB" id="A0A443HIM3"/>
<feature type="binding site" evidence="1">
    <location>
        <position position="124"/>
    </location>
    <ligand>
        <name>Mg(2+)</name>
        <dbReference type="ChEBI" id="CHEBI:18420"/>
    </ligand>
</feature>
<dbReference type="PANTHER" id="PTHR33254:SF28">
    <property type="entry name" value="4-HYDROXY-4-METHYL-2-OXOGLUTARATE ALDOLASE"/>
    <property type="match status" value="1"/>
</dbReference>
<evidence type="ECO:0000313" key="2">
    <source>
        <dbReference type="EMBL" id="RWQ91629.1"/>
    </source>
</evidence>
<dbReference type="EMBL" id="RCNU01000018">
    <property type="protein sequence ID" value="RWQ91629.1"/>
    <property type="molecule type" value="Genomic_DNA"/>
</dbReference>
<dbReference type="GO" id="GO:0008948">
    <property type="term" value="F:oxaloacetate decarboxylase activity"/>
    <property type="evidence" value="ECO:0007669"/>
    <property type="project" value="TreeGrafter"/>
</dbReference>
<dbReference type="GO" id="GO:0032259">
    <property type="term" value="P:methylation"/>
    <property type="evidence" value="ECO:0007669"/>
    <property type="project" value="UniProtKB-KW"/>
</dbReference>